<name>D2V3D7_NAEGR</name>
<feature type="domain" description="Protein kinase" evidence="6">
    <location>
        <begin position="117"/>
        <end position="374"/>
    </location>
</feature>
<dbReference type="KEGG" id="ngr:NAEGRDRAFT_63321"/>
<dbReference type="GeneID" id="8852473"/>
<keyword evidence="2 4" id="KW-0067">ATP-binding</keyword>
<feature type="compositionally biased region" description="Low complexity" evidence="5">
    <location>
        <begin position="27"/>
        <end position="77"/>
    </location>
</feature>
<proteinExistence type="inferred from homology"/>
<dbReference type="InterPro" id="IPR011990">
    <property type="entry name" value="TPR-like_helical_dom_sf"/>
</dbReference>
<dbReference type="SUPFAM" id="SSF56112">
    <property type="entry name" value="Protein kinase-like (PK-like)"/>
    <property type="match status" value="1"/>
</dbReference>
<protein>
    <submittedName>
        <fullName evidence="7">Predicted protein</fullName>
    </submittedName>
</protein>
<dbReference type="GO" id="GO:0004672">
    <property type="term" value="F:protein kinase activity"/>
    <property type="evidence" value="ECO:0007669"/>
    <property type="project" value="InterPro"/>
</dbReference>
<dbReference type="SMART" id="SM00220">
    <property type="entry name" value="S_TKc"/>
    <property type="match status" value="1"/>
</dbReference>
<evidence type="ECO:0000256" key="2">
    <source>
        <dbReference type="ARBA" id="ARBA00022840"/>
    </source>
</evidence>
<evidence type="ECO:0000313" key="7">
    <source>
        <dbReference type="EMBL" id="EFC48754.1"/>
    </source>
</evidence>
<evidence type="ECO:0000259" key="6">
    <source>
        <dbReference type="PROSITE" id="PS50011"/>
    </source>
</evidence>
<dbReference type="GO" id="GO:0005524">
    <property type="term" value="F:ATP binding"/>
    <property type="evidence" value="ECO:0007669"/>
    <property type="project" value="UniProtKB-UniRule"/>
</dbReference>
<dbReference type="CDD" id="cd14014">
    <property type="entry name" value="STKc_PknB_like"/>
    <property type="match status" value="1"/>
</dbReference>
<dbReference type="InterPro" id="IPR017441">
    <property type="entry name" value="Protein_kinase_ATP_BS"/>
</dbReference>
<comment type="similarity">
    <text evidence="3">Belongs to the sel-1 family.</text>
</comment>
<dbReference type="PANTHER" id="PTHR11102">
    <property type="entry name" value="SEL-1-LIKE PROTEIN"/>
    <property type="match status" value="1"/>
</dbReference>
<organism evidence="8">
    <name type="scientific">Naegleria gruberi</name>
    <name type="common">Amoeba</name>
    <dbReference type="NCBI Taxonomy" id="5762"/>
    <lineage>
        <taxon>Eukaryota</taxon>
        <taxon>Discoba</taxon>
        <taxon>Heterolobosea</taxon>
        <taxon>Tetramitia</taxon>
        <taxon>Eutetramitia</taxon>
        <taxon>Vahlkampfiidae</taxon>
        <taxon>Naegleria</taxon>
    </lineage>
</organism>
<dbReference type="RefSeq" id="XP_002681498.1">
    <property type="nucleotide sequence ID" value="XM_002681452.1"/>
</dbReference>
<dbReference type="PROSITE" id="PS50011">
    <property type="entry name" value="PROTEIN_KINASE_DOM"/>
    <property type="match status" value="1"/>
</dbReference>
<dbReference type="VEuPathDB" id="AmoebaDB:NAEGRDRAFT_63321"/>
<gene>
    <name evidence="7" type="ORF">NAEGRDRAFT_63321</name>
</gene>
<dbReference type="OrthoDB" id="4062651at2759"/>
<dbReference type="Gene3D" id="1.10.510.10">
    <property type="entry name" value="Transferase(Phosphotransferase) domain 1"/>
    <property type="match status" value="1"/>
</dbReference>
<dbReference type="SUPFAM" id="SSF81901">
    <property type="entry name" value="HCP-like"/>
    <property type="match status" value="1"/>
</dbReference>
<dbReference type="Proteomes" id="UP000006671">
    <property type="component" value="Unassembled WGS sequence"/>
</dbReference>
<keyword evidence="8" id="KW-1185">Reference proteome</keyword>
<reference evidence="7 8" key="1">
    <citation type="journal article" date="2010" name="Cell">
        <title>The genome of Naegleria gruberi illuminates early eukaryotic versatility.</title>
        <authorList>
            <person name="Fritz-Laylin L.K."/>
            <person name="Prochnik S.E."/>
            <person name="Ginger M.L."/>
            <person name="Dacks J.B."/>
            <person name="Carpenter M.L."/>
            <person name="Field M.C."/>
            <person name="Kuo A."/>
            <person name="Paredez A."/>
            <person name="Chapman J."/>
            <person name="Pham J."/>
            <person name="Shu S."/>
            <person name="Neupane R."/>
            <person name="Cipriano M."/>
            <person name="Mancuso J."/>
            <person name="Tu H."/>
            <person name="Salamov A."/>
            <person name="Lindquist E."/>
            <person name="Shapiro H."/>
            <person name="Lucas S."/>
            <person name="Grigoriev I.V."/>
            <person name="Cande W.Z."/>
            <person name="Fulton C."/>
            <person name="Rokhsar D.S."/>
            <person name="Dawson S.C."/>
        </authorList>
    </citation>
    <scope>NUCLEOTIDE SEQUENCE [LARGE SCALE GENOMIC DNA]</scope>
    <source>
        <strain evidence="7 8">NEG-M</strain>
    </source>
</reference>
<dbReference type="EMBL" id="GG738850">
    <property type="protein sequence ID" value="EFC48754.1"/>
    <property type="molecule type" value="Genomic_DNA"/>
</dbReference>
<dbReference type="InterPro" id="IPR050767">
    <property type="entry name" value="Sel1_AlgK"/>
</dbReference>
<dbReference type="InterPro" id="IPR011009">
    <property type="entry name" value="Kinase-like_dom_sf"/>
</dbReference>
<dbReference type="PANTHER" id="PTHR11102:SF160">
    <property type="entry name" value="ERAD-ASSOCIATED E3 UBIQUITIN-PROTEIN LIGASE COMPONENT HRD3"/>
    <property type="match status" value="1"/>
</dbReference>
<dbReference type="InterPro" id="IPR006597">
    <property type="entry name" value="Sel1-like"/>
</dbReference>
<feature type="region of interest" description="Disordered" evidence="5">
    <location>
        <begin position="26"/>
        <end position="86"/>
    </location>
</feature>
<dbReference type="PROSITE" id="PS00107">
    <property type="entry name" value="PROTEIN_KINASE_ATP"/>
    <property type="match status" value="1"/>
</dbReference>
<evidence type="ECO:0000256" key="3">
    <source>
        <dbReference type="ARBA" id="ARBA00038101"/>
    </source>
</evidence>
<dbReference type="InParanoid" id="D2V3D7"/>
<evidence type="ECO:0000256" key="4">
    <source>
        <dbReference type="PROSITE-ProRule" id="PRU10141"/>
    </source>
</evidence>
<dbReference type="Gene3D" id="1.25.40.10">
    <property type="entry name" value="Tetratricopeptide repeat domain"/>
    <property type="match status" value="1"/>
</dbReference>
<dbReference type="Pfam" id="PF08238">
    <property type="entry name" value="Sel1"/>
    <property type="match status" value="5"/>
</dbReference>
<dbReference type="SMART" id="SM00671">
    <property type="entry name" value="SEL1"/>
    <property type="match status" value="5"/>
</dbReference>
<dbReference type="eggNOG" id="KOG4721">
    <property type="taxonomic scope" value="Eukaryota"/>
</dbReference>
<sequence>MMKTFSTQLDHPLIVEVVFESNEKKINSNTSNTSTNNSSITSTKSTVSSNSGSSTSTDSRENSLSNNNTTENSTNQSSHHDEAPVVSTSIDSNYDELIVGLKSTRASEILSVLLNQYSEMSIIGEGAFGKVFKATRKLDSKIVAIKVVPVTCIEGTMDFNEGTKTIVFSHNYSIKVYEMFTLFDVFCIVMEYMELGSMKKAIIEKKIPLSNEMIFQCIYQLCAALHYFNQQKRGIIVHRDIKPLNILLRKFDPIGNRIEIVLADFGGSTVISDSLTSLSLAGTEQYLAPEILSSNERVLPYSIKSDIFAIGVSVYQLLTFDLRSRCANISMEEIENSLKLAKCDSSIIDLLLKMLAKDPLSRPSYESILSNPLIMKSSDRAETFIAESERKAILAMDCKNYKEAFQLMFEIFTTHRNFDFNSMQNIIHLLKYYSDKKDLKRLLDCCNFEMTNNSNSNATFLLGAMHEHGYGVKQNYRNAIKYYLESNTPWALNRLGLMYENGTGVKKDVDKAFEYFQKSAKLGFHESQLHVAYFFKNGCGSVVKNDDSAKYWYEQSASNGNMTAMCDMGRIHLMGIGTKVDKELAFKYFSRSASGGNINANAWLGIMYEEGNYVPRDLAKACHYYEKAADAGIQSAISKIRKLAEQGEKSAKVAVKKYNGFFSKLLNP</sequence>
<feature type="binding site" evidence="4">
    <location>
        <position position="146"/>
    </location>
    <ligand>
        <name>ATP</name>
        <dbReference type="ChEBI" id="CHEBI:30616"/>
    </ligand>
</feature>
<dbReference type="PROSITE" id="PS00108">
    <property type="entry name" value="PROTEIN_KINASE_ST"/>
    <property type="match status" value="1"/>
</dbReference>
<dbReference type="InterPro" id="IPR008271">
    <property type="entry name" value="Ser/Thr_kinase_AS"/>
</dbReference>
<dbReference type="eggNOG" id="KOG1550">
    <property type="taxonomic scope" value="Eukaryota"/>
</dbReference>
<evidence type="ECO:0000313" key="8">
    <source>
        <dbReference type="Proteomes" id="UP000006671"/>
    </source>
</evidence>
<evidence type="ECO:0000256" key="5">
    <source>
        <dbReference type="SAM" id="MobiDB-lite"/>
    </source>
</evidence>
<dbReference type="InterPro" id="IPR000719">
    <property type="entry name" value="Prot_kinase_dom"/>
</dbReference>
<dbReference type="AlphaFoldDB" id="D2V3D7"/>
<accession>D2V3D7</accession>
<dbReference type="Pfam" id="PF00069">
    <property type="entry name" value="Pkinase"/>
    <property type="match status" value="1"/>
</dbReference>
<evidence type="ECO:0000256" key="1">
    <source>
        <dbReference type="ARBA" id="ARBA00022741"/>
    </source>
</evidence>
<keyword evidence="1 4" id="KW-0547">Nucleotide-binding</keyword>